<name>A0ABW4XP60_9GAMM</name>
<accession>A0ABW4XP60</accession>
<feature type="region of interest" description="Disordered" evidence="1">
    <location>
        <begin position="291"/>
        <end position="310"/>
    </location>
</feature>
<dbReference type="PANTHER" id="PTHR10983">
    <property type="entry name" value="1-ACYLGLYCEROL-3-PHOSPHATE ACYLTRANSFERASE-RELATED"/>
    <property type="match status" value="1"/>
</dbReference>
<dbReference type="Proteomes" id="UP001597380">
    <property type="component" value="Unassembled WGS sequence"/>
</dbReference>
<dbReference type="RefSeq" id="WP_345341143.1">
    <property type="nucleotide sequence ID" value="NZ_BAABLI010000017.1"/>
</dbReference>
<dbReference type="SMART" id="SM00563">
    <property type="entry name" value="PlsC"/>
    <property type="match status" value="1"/>
</dbReference>
<dbReference type="EMBL" id="JBHUHT010000011">
    <property type="protein sequence ID" value="MFD2096118.1"/>
    <property type="molecule type" value="Genomic_DNA"/>
</dbReference>
<dbReference type="CDD" id="cd07990">
    <property type="entry name" value="LPLAT_LCLAT1-like"/>
    <property type="match status" value="1"/>
</dbReference>
<dbReference type="GO" id="GO:0016746">
    <property type="term" value="F:acyltransferase activity"/>
    <property type="evidence" value="ECO:0007669"/>
    <property type="project" value="UniProtKB-KW"/>
</dbReference>
<dbReference type="PANTHER" id="PTHR10983:SF15">
    <property type="entry name" value="ACYLTRANSFERASE YIHG-RELATED"/>
    <property type="match status" value="1"/>
</dbReference>
<keyword evidence="4" id="KW-0012">Acyltransferase</keyword>
<feature type="compositionally biased region" description="Polar residues" evidence="1">
    <location>
        <begin position="299"/>
        <end position="310"/>
    </location>
</feature>
<dbReference type="Pfam" id="PF01553">
    <property type="entry name" value="Acyltransferase"/>
    <property type="match status" value="1"/>
</dbReference>
<keyword evidence="2" id="KW-1133">Transmembrane helix</keyword>
<keyword evidence="2" id="KW-0472">Membrane</keyword>
<keyword evidence="2" id="KW-0812">Transmembrane</keyword>
<keyword evidence="5" id="KW-1185">Reference proteome</keyword>
<organism evidence="4 5">
    <name type="scientific">Corallincola platygyrae</name>
    <dbReference type="NCBI Taxonomy" id="1193278"/>
    <lineage>
        <taxon>Bacteria</taxon>
        <taxon>Pseudomonadati</taxon>
        <taxon>Pseudomonadota</taxon>
        <taxon>Gammaproteobacteria</taxon>
        <taxon>Alteromonadales</taxon>
        <taxon>Psychromonadaceae</taxon>
        <taxon>Corallincola</taxon>
    </lineage>
</organism>
<keyword evidence="4" id="KW-0808">Transferase</keyword>
<dbReference type="NCBIfam" id="NF010621">
    <property type="entry name" value="PRK14014.1"/>
    <property type="match status" value="1"/>
</dbReference>
<evidence type="ECO:0000259" key="3">
    <source>
        <dbReference type="SMART" id="SM00563"/>
    </source>
</evidence>
<dbReference type="InterPro" id="IPR002123">
    <property type="entry name" value="Plipid/glycerol_acylTrfase"/>
</dbReference>
<comment type="caution">
    <text evidence="4">The sequence shown here is derived from an EMBL/GenBank/DDBJ whole genome shotgun (WGS) entry which is preliminary data.</text>
</comment>
<feature type="domain" description="Phospholipid/glycerol acyltransferase" evidence="3">
    <location>
        <begin position="88"/>
        <end position="242"/>
    </location>
</feature>
<dbReference type="SUPFAM" id="SSF69593">
    <property type="entry name" value="Glycerol-3-phosphate (1)-acyltransferase"/>
    <property type="match status" value="1"/>
</dbReference>
<protein>
    <submittedName>
        <fullName evidence="4">Acyltransferase</fullName>
        <ecNumber evidence="4">2.3.-.-</ecNumber>
    </submittedName>
</protein>
<dbReference type="EC" id="2.3.-.-" evidence="4"/>
<evidence type="ECO:0000313" key="4">
    <source>
        <dbReference type="EMBL" id="MFD2096118.1"/>
    </source>
</evidence>
<evidence type="ECO:0000256" key="2">
    <source>
        <dbReference type="SAM" id="Phobius"/>
    </source>
</evidence>
<gene>
    <name evidence="4" type="ORF">ACFSJ3_09000</name>
</gene>
<evidence type="ECO:0000313" key="5">
    <source>
        <dbReference type="Proteomes" id="UP001597380"/>
    </source>
</evidence>
<evidence type="ECO:0000256" key="1">
    <source>
        <dbReference type="SAM" id="MobiDB-lite"/>
    </source>
</evidence>
<reference evidence="5" key="1">
    <citation type="journal article" date="2019" name="Int. J. Syst. Evol. Microbiol.">
        <title>The Global Catalogue of Microorganisms (GCM) 10K type strain sequencing project: providing services to taxonomists for standard genome sequencing and annotation.</title>
        <authorList>
            <consortium name="The Broad Institute Genomics Platform"/>
            <consortium name="The Broad Institute Genome Sequencing Center for Infectious Disease"/>
            <person name="Wu L."/>
            <person name="Ma J."/>
        </authorList>
    </citation>
    <scope>NUCLEOTIDE SEQUENCE [LARGE SCALE GENOMIC DNA]</scope>
    <source>
        <strain evidence="5">CGMCC 1.10992</strain>
    </source>
</reference>
<proteinExistence type="predicted"/>
<feature type="transmembrane region" description="Helical" evidence="2">
    <location>
        <begin position="12"/>
        <end position="35"/>
    </location>
</feature>
<sequence>MLSFLPGPILVIINLFLISLWLGIWGGLIFVGGIIKLLPIPPLRKLLNWLLHGCYRAWSTCMMGSLALTNKIEWELDLPASLDEKHWYLLISNHLSWLDIVVLTTQLHGRIPLAKFFLKQELIWVPFLGIGAWGLDMPFMKRYSKAFLAKHPHLKGKDIDATRKACEKFRHTPTTVINFVEGTRFTQEKHDYQQGPYKHLLSPKAGGIAFALNAIRFDAILNTTLHYPGVKGHIMPTVLRGELKKVVLKIEEIPVTEAMVGDYFDDDAFRLQFQQQLNHWWQQKDDQLSDLRSDGGNSGATYTDSVTPCK</sequence>